<dbReference type="PANTHER" id="PTHR30561:SF1">
    <property type="entry name" value="MULTIDRUG TRANSPORTER EMRE"/>
    <property type="match status" value="1"/>
</dbReference>
<dbReference type="Pfam" id="PF00893">
    <property type="entry name" value="Multi_Drug_Res"/>
    <property type="match status" value="1"/>
</dbReference>
<reference evidence="9 10" key="1">
    <citation type="submission" date="2018-07" db="EMBL/GenBank/DDBJ databases">
        <title>Desertimonas flava gen. nov. sp. nov.</title>
        <authorList>
            <person name="Liu S."/>
        </authorList>
    </citation>
    <scope>NUCLEOTIDE SEQUENCE [LARGE SCALE GENOMIC DNA]</scope>
    <source>
        <strain evidence="9 10">16Sb5-5</strain>
    </source>
</reference>
<dbReference type="InterPro" id="IPR045324">
    <property type="entry name" value="Small_multidrug_res"/>
</dbReference>
<comment type="subcellular location">
    <subcellularLocation>
        <location evidence="1 7">Cell membrane</location>
        <topology evidence="1 7">Multi-pass membrane protein</topology>
    </subcellularLocation>
</comment>
<keyword evidence="3" id="KW-1003">Cell membrane</keyword>
<evidence type="ECO:0000313" key="9">
    <source>
        <dbReference type="EMBL" id="RCK69203.1"/>
    </source>
</evidence>
<feature type="transmembrane region" description="Helical" evidence="8">
    <location>
        <begin position="56"/>
        <end position="78"/>
    </location>
</feature>
<evidence type="ECO:0000256" key="2">
    <source>
        <dbReference type="ARBA" id="ARBA00022448"/>
    </source>
</evidence>
<evidence type="ECO:0000256" key="7">
    <source>
        <dbReference type="RuleBase" id="RU003942"/>
    </source>
</evidence>
<protein>
    <submittedName>
        <fullName evidence="9">QacE family quaternary ammonium compound efflux SMR transporter</fullName>
    </submittedName>
</protein>
<dbReference type="Gene3D" id="1.10.3730.20">
    <property type="match status" value="1"/>
</dbReference>
<evidence type="ECO:0000313" key="10">
    <source>
        <dbReference type="Proteomes" id="UP000252770"/>
    </source>
</evidence>
<dbReference type="Proteomes" id="UP000252770">
    <property type="component" value="Unassembled WGS sequence"/>
</dbReference>
<name>A0A367YTJ0_9ACTN</name>
<dbReference type="GO" id="GO:0031460">
    <property type="term" value="P:glycine betaine transport"/>
    <property type="evidence" value="ECO:0007669"/>
    <property type="project" value="TreeGrafter"/>
</dbReference>
<sequence length="114" mass="11657">MRVWGALGAAIVSEVAAALALKAALDQPAWYALVVAGYLSAFTLLTVCLRLGLPIGVAYGVWGAGGVTLTALLSAVLFAEALTAQMGLGMALIVAGVLTVELGAQRARREETSR</sequence>
<keyword evidence="4 7" id="KW-0812">Transmembrane</keyword>
<gene>
    <name evidence="9" type="ORF">DT076_12795</name>
</gene>
<keyword evidence="10" id="KW-1185">Reference proteome</keyword>
<evidence type="ECO:0000256" key="6">
    <source>
        <dbReference type="ARBA" id="ARBA00023136"/>
    </source>
</evidence>
<dbReference type="SUPFAM" id="SSF103481">
    <property type="entry name" value="Multidrug resistance efflux transporter EmrE"/>
    <property type="match status" value="1"/>
</dbReference>
<dbReference type="GO" id="GO:0015220">
    <property type="term" value="F:choline transmembrane transporter activity"/>
    <property type="evidence" value="ECO:0007669"/>
    <property type="project" value="TreeGrafter"/>
</dbReference>
<dbReference type="AlphaFoldDB" id="A0A367YTJ0"/>
<feature type="transmembrane region" description="Helical" evidence="8">
    <location>
        <begin position="30"/>
        <end position="49"/>
    </location>
</feature>
<evidence type="ECO:0000256" key="8">
    <source>
        <dbReference type="SAM" id="Phobius"/>
    </source>
</evidence>
<proteinExistence type="inferred from homology"/>
<dbReference type="PANTHER" id="PTHR30561">
    <property type="entry name" value="SMR FAMILY PROTON-DEPENDENT DRUG EFFLUX TRANSPORTER SUGE"/>
    <property type="match status" value="1"/>
</dbReference>
<dbReference type="InterPro" id="IPR000390">
    <property type="entry name" value="Small_drug/metabolite_transptr"/>
</dbReference>
<keyword evidence="5 8" id="KW-1133">Transmembrane helix</keyword>
<keyword evidence="2" id="KW-0813">Transport</keyword>
<keyword evidence="6 8" id="KW-0472">Membrane</keyword>
<feature type="transmembrane region" description="Helical" evidence="8">
    <location>
        <begin position="84"/>
        <end position="104"/>
    </location>
</feature>
<evidence type="ECO:0000256" key="4">
    <source>
        <dbReference type="ARBA" id="ARBA00022692"/>
    </source>
</evidence>
<evidence type="ECO:0000256" key="1">
    <source>
        <dbReference type="ARBA" id="ARBA00004651"/>
    </source>
</evidence>
<dbReference type="GO" id="GO:0015199">
    <property type="term" value="F:amino-acid betaine transmembrane transporter activity"/>
    <property type="evidence" value="ECO:0007669"/>
    <property type="project" value="TreeGrafter"/>
</dbReference>
<dbReference type="GO" id="GO:0005886">
    <property type="term" value="C:plasma membrane"/>
    <property type="evidence" value="ECO:0007669"/>
    <property type="project" value="UniProtKB-SubCell"/>
</dbReference>
<organism evidence="9 10">
    <name type="scientific">Desertihabitans brevis</name>
    <dbReference type="NCBI Taxonomy" id="2268447"/>
    <lineage>
        <taxon>Bacteria</taxon>
        <taxon>Bacillati</taxon>
        <taxon>Actinomycetota</taxon>
        <taxon>Actinomycetes</taxon>
        <taxon>Propionibacteriales</taxon>
        <taxon>Propionibacteriaceae</taxon>
        <taxon>Desertihabitans</taxon>
    </lineage>
</organism>
<dbReference type="InterPro" id="IPR037185">
    <property type="entry name" value="EmrE-like"/>
</dbReference>
<accession>A0A367YTJ0</accession>
<evidence type="ECO:0000256" key="5">
    <source>
        <dbReference type="ARBA" id="ARBA00022989"/>
    </source>
</evidence>
<evidence type="ECO:0000256" key="3">
    <source>
        <dbReference type="ARBA" id="ARBA00022475"/>
    </source>
</evidence>
<comment type="caution">
    <text evidence="9">The sequence shown here is derived from an EMBL/GenBank/DDBJ whole genome shotgun (WGS) entry which is preliminary data.</text>
</comment>
<comment type="similarity">
    <text evidence="7">Belongs to the drug/metabolite transporter (DMT) superfamily. Small multidrug resistance (SMR) (TC 2.A.7.1) family.</text>
</comment>
<dbReference type="GO" id="GO:0015297">
    <property type="term" value="F:antiporter activity"/>
    <property type="evidence" value="ECO:0007669"/>
    <property type="project" value="TreeGrafter"/>
</dbReference>
<dbReference type="EMBL" id="QOUI01000007">
    <property type="protein sequence ID" value="RCK69203.1"/>
    <property type="molecule type" value="Genomic_DNA"/>
</dbReference>
<dbReference type="RefSeq" id="WP_114127059.1">
    <property type="nucleotide sequence ID" value="NZ_QOUI01000007.1"/>
</dbReference>